<dbReference type="Proteomes" id="UP000197065">
    <property type="component" value="Unassembled WGS sequence"/>
</dbReference>
<dbReference type="InterPro" id="IPR019621">
    <property type="entry name" value="DUF2491"/>
</dbReference>
<sequence>MFGRLLKSLGGGGAAETEGAPSPLGVVIGQPFFIDPLAVRLLGADSRLILPETSMIVAARGLVDLGDGSFVHRYYSEDNTMVQALTNGGHAAEHIAEVTLYRPLQSYYPNESDRAAWSQWEAKLKSARLALEDGTSYERVWFAETRGPADPVVFSEAVRDSEDEPPARRVDQRAMLFSRVLASGKPEFLLAAIETIPTGRSVELMVGMDLDRASLSTS</sequence>
<organism evidence="1 2">
    <name type="scientific">Arboricoccus pini</name>
    <dbReference type="NCBI Taxonomy" id="1963835"/>
    <lineage>
        <taxon>Bacteria</taxon>
        <taxon>Pseudomonadati</taxon>
        <taxon>Pseudomonadota</taxon>
        <taxon>Alphaproteobacteria</taxon>
        <taxon>Geminicoccales</taxon>
        <taxon>Geminicoccaceae</taxon>
        <taxon>Arboricoccus</taxon>
    </lineage>
</organism>
<dbReference type="RefSeq" id="WP_088559913.1">
    <property type="nucleotide sequence ID" value="NZ_FYEH01000002.1"/>
</dbReference>
<name>A0A212QMY0_9PROT</name>
<keyword evidence="2" id="KW-1185">Reference proteome</keyword>
<accession>A0A212QMY0</accession>
<dbReference type="Pfam" id="PF10679">
    <property type="entry name" value="DUF2491"/>
    <property type="match status" value="1"/>
</dbReference>
<proteinExistence type="predicted"/>
<dbReference type="OrthoDB" id="7944775at2"/>
<reference evidence="1 2" key="1">
    <citation type="submission" date="2017-06" db="EMBL/GenBank/DDBJ databases">
        <authorList>
            <person name="Kim H.J."/>
            <person name="Triplett B.A."/>
        </authorList>
    </citation>
    <scope>NUCLEOTIDE SEQUENCE [LARGE SCALE GENOMIC DNA]</scope>
    <source>
        <strain evidence="1 2">B29T1</strain>
    </source>
</reference>
<dbReference type="AlphaFoldDB" id="A0A212QMY0"/>
<dbReference type="EMBL" id="FYEH01000002">
    <property type="protein sequence ID" value="SNB60676.1"/>
    <property type="molecule type" value="Genomic_DNA"/>
</dbReference>
<protein>
    <recommendedName>
        <fullName evidence="3">DUF2491 domain-containing protein</fullName>
    </recommendedName>
</protein>
<evidence type="ECO:0008006" key="3">
    <source>
        <dbReference type="Google" id="ProtNLM"/>
    </source>
</evidence>
<evidence type="ECO:0000313" key="2">
    <source>
        <dbReference type="Proteomes" id="UP000197065"/>
    </source>
</evidence>
<gene>
    <name evidence="1" type="ORF">SAMN07250955_10220</name>
</gene>
<evidence type="ECO:0000313" key="1">
    <source>
        <dbReference type="EMBL" id="SNB60676.1"/>
    </source>
</evidence>